<reference evidence="2" key="1">
    <citation type="submission" date="2020-05" db="EMBL/GenBank/DDBJ databases">
        <authorList>
            <person name="Chiriac C."/>
            <person name="Salcher M."/>
            <person name="Ghai R."/>
            <person name="Kavagutti S V."/>
        </authorList>
    </citation>
    <scope>NUCLEOTIDE SEQUENCE</scope>
</reference>
<protein>
    <submittedName>
        <fullName evidence="2">Uncharacterized protein</fullName>
    </submittedName>
</protein>
<name>A0A6J5QV37_9CAUD</name>
<keyword evidence="1" id="KW-0472">Membrane</keyword>
<feature type="transmembrane region" description="Helical" evidence="1">
    <location>
        <begin position="6"/>
        <end position="27"/>
    </location>
</feature>
<sequence>MEKFFIAGQLLWWSFRIFAYLLIKTLVKGRVLIKMKKYNYNNKWILVKNKPTDEGVYFSEGQFNVWRSIGEPADYIEMVRNSFPYKQWLKENQEMLNSVEFINVN</sequence>
<organism evidence="2">
    <name type="scientific">uncultured Caudovirales phage</name>
    <dbReference type="NCBI Taxonomy" id="2100421"/>
    <lineage>
        <taxon>Viruses</taxon>
        <taxon>Duplodnaviria</taxon>
        <taxon>Heunggongvirae</taxon>
        <taxon>Uroviricota</taxon>
        <taxon>Caudoviricetes</taxon>
        <taxon>Peduoviridae</taxon>
        <taxon>Maltschvirus</taxon>
        <taxon>Maltschvirus maltsch</taxon>
    </lineage>
</organism>
<accession>A0A6J5QV37</accession>
<keyword evidence="1" id="KW-0812">Transmembrane</keyword>
<proteinExistence type="predicted"/>
<keyword evidence="1" id="KW-1133">Transmembrane helix</keyword>
<gene>
    <name evidence="2" type="ORF">UFOVP1114_39</name>
</gene>
<evidence type="ECO:0000256" key="1">
    <source>
        <dbReference type="SAM" id="Phobius"/>
    </source>
</evidence>
<dbReference type="EMBL" id="LR797070">
    <property type="protein sequence ID" value="CAB4184808.1"/>
    <property type="molecule type" value="Genomic_DNA"/>
</dbReference>
<evidence type="ECO:0000313" key="2">
    <source>
        <dbReference type="EMBL" id="CAB4184808.1"/>
    </source>
</evidence>